<evidence type="ECO:0000256" key="8">
    <source>
        <dbReference type="RuleBase" id="RU362118"/>
    </source>
</evidence>
<evidence type="ECO:0000313" key="10">
    <source>
        <dbReference type="WBParaSite" id="nRc.2.0.1.t19140-RA"/>
    </source>
</evidence>
<dbReference type="Proteomes" id="UP000887565">
    <property type="component" value="Unplaced"/>
</dbReference>
<keyword evidence="6" id="KW-0028">Amino-acid biosynthesis</keyword>
<dbReference type="InterPro" id="IPR015424">
    <property type="entry name" value="PyrdxlP-dep_Trfase"/>
</dbReference>
<dbReference type="Gene3D" id="3.40.640.10">
    <property type="entry name" value="Type I PLP-dependent aspartate aminotransferase-like (Major domain)"/>
    <property type="match status" value="2"/>
</dbReference>
<dbReference type="InterPro" id="IPR015421">
    <property type="entry name" value="PyrdxlP-dep_Trfase_major"/>
</dbReference>
<evidence type="ECO:0000256" key="6">
    <source>
        <dbReference type="ARBA" id="ARBA00023192"/>
    </source>
</evidence>
<dbReference type="InterPro" id="IPR054542">
    <property type="entry name" value="Cys_met_metab_PP"/>
</dbReference>
<dbReference type="Pfam" id="PF01053">
    <property type="entry name" value="Cys_Met_Meta_PP"/>
    <property type="match status" value="2"/>
</dbReference>
<dbReference type="AlphaFoldDB" id="A0A915IYF5"/>
<dbReference type="GO" id="GO:0019343">
    <property type="term" value="P:cysteine biosynthetic process via cystathionine"/>
    <property type="evidence" value="ECO:0007669"/>
    <property type="project" value="TreeGrafter"/>
</dbReference>
<evidence type="ECO:0000256" key="3">
    <source>
        <dbReference type="ARBA" id="ARBA00009077"/>
    </source>
</evidence>
<dbReference type="EC" id="4.4.1.1" evidence="4"/>
<evidence type="ECO:0000256" key="5">
    <source>
        <dbReference type="ARBA" id="ARBA00022898"/>
    </source>
</evidence>
<sequence length="286" mass="31341">MAVNGNHCSNVDQYRRKSIKSGPSDAETCDTTFPSFATKAIHVGHIPEDWPYKEVIPPICLSTTFKQSSPAEPDKHDYIRAGNSTKDCLEKCLATLEDAKYCRAFSSGLAATTALSNLLVPGDHVICSDDVYGGTQRLFRRILAKNGIEFEMVCTSNAANVGKAVKPNTKMVWIESPSNPLLKVSDIAEICKLRPLALGADVVMHSITKYINGHSDVLMGCVCTNSEEVDKQMTFYQLALMTHASVPKDDREKLGIGDNLIRLSVGLENAEDLIKDLENALANYKK</sequence>
<dbReference type="InterPro" id="IPR000277">
    <property type="entry name" value="Cys/Met-Metab_PyrdxlP-dep_enz"/>
</dbReference>
<dbReference type="PANTHER" id="PTHR11808:SF15">
    <property type="entry name" value="CYSTATHIONINE GAMMA-LYASE"/>
    <property type="match status" value="1"/>
</dbReference>
<evidence type="ECO:0000256" key="4">
    <source>
        <dbReference type="ARBA" id="ARBA00012085"/>
    </source>
</evidence>
<accession>A0A915IYF5</accession>
<keyword evidence="5 8" id="KW-0663">Pyridoxal phosphate</keyword>
<dbReference type="PROSITE" id="PS00868">
    <property type="entry name" value="CYS_MET_METAB_PP"/>
    <property type="match status" value="1"/>
</dbReference>
<proteinExistence type="inferred from homology"/>
<dbReference type="PANTHER" id="PTHR11808">
    <property type="entry name" value="TRANS-SULFURATION ENZYME FAMILY MEMBER"/>
    <property type="match status" value="1"/>
</dbReference>
<dbReference type="GO" id="GO:0030170">
    <property type="term" value="F:pyridoxal phosphate binding"/>
    <property type="evidence" value="ECO:0007669"/>
    <property type="project" value="InterPro"/>
</dbReference>
<dbReference type="WBParaSite" id="nRc.2.0.1.t19140-RA">
    <property type="protein sequence ID" value="nRc.2.0.1.t19140-RA"/>
    <property type="gene ID" value="nRc.2.0.1.g19140"/>
</dbReference>
<keyword evidence="6" id="KW-0198">Cysteine biosynthesis</keyword>
<dbReference type="GO" id="GO:0019346">
    <property type="term" value="P:transsulfuration"/>
    <property type="evidence" value="ECO:0007669"/>
    <property type="project" value="InterPro"/>
</dbReference>
<reference evidence="10" key="1">
    <citation type="submission" date="2022-11" db="UniProtKB">
        <authorList>
            <consortium name="WormBaseParasite"/>
        </authorList>
    </citation>
    <scope>IDENTIFICATION</scope>
</reference>
<evidence type="ECO:0000256" key="1">
    <source>
        <dbReference type="ARBA" id="ARBA00001933"/>
    </source>
</evidence>
<dbReference type="GO" id="GO:0005737">
    <property type="term" value="C:cytoplasm"/>
    <property type="evidence" value="ECO:0007669"/>
    <property type="project" value="TreeGrafter"/>
</dbReference>
<keyword evidence="9" id="KW-1185">Reference proteome</keyword>
<dbReference type="SUPFAM" id="SSF53383">
    <property type="entry name" value="PLP-dependent transferases"/>
    <property type="match status" value="1"/>
</dbReference>
<comment type="similarity">
    <text evidence="3 8">Belongs to the trans-sulfuration enzymes family.</text>
</comment>
<comment type="pathway">
    <text evidence="2">Amino-acid biosynthesis; L-cysteine biosynthesis; L-cysteine from L-homocysteine and L-serine: step 2/2.</text>
</comment>
<dbReference type="OMA" id="RISNTCA"/>
<comment type="cofactor">
    <cofactor evidence="1 8">
        <name>pyridoxal 5'-phosphate</name>
        <dbReference type="ChEBI" id="CHEBI:597326"/>
    </cofactor>
</comment>
<dbReference type="GO" id="GO:0004123">
    <property type="term" value="F:cystathionine gamma-lyase activity"/>
    <property type="evidence" value="ECO:0007669"/>
    <property type="project" value="TreeGrafter"/>
</dbReference>
<name>A0A915IYF5_ROMCU</name>
<evidence type="ECO:0000256" key="2">
    <source>
        <dbReference type="ARBA" id="ARBA00005038"/>
    </source>
</evidence>
<evidence type="ECO:0000256" key="7">
    <source>
        <dbReference type="ARBA" id="ARBA00029853"/>
    </source>
</evidence>
<evidence type="ECO:0000313" key="9">
    <source>
        <dbReference type="Proteomes" id="UP000887565"/>
    </source>
</evidence>
<organism evidence="9 10">
    <name type="scientific">Romanomermis culicivorax</name>
    <name type="common">Nematode worm</name>
    <dbReference type="NCBI Taxonomy" id="13658"/>
    <lineage>
        <taxon>Eukaryota</taxon>
        <taxon>Metazoa</taxon>
        <taxon>Ecdysozoa</taxon>
        <taxon>Nematoda</taxon>
        <taxon>Enoplea</taxon>
        <taxon>Dorylaimia</taxon>
        <taxon>Mermithida</taxon>
        <taxon>Mermithoidea</taxon>
        <taxon>Mermithidae</taxon>
        <taxon>Romanomermis</taxon>
    </lineage>
</organism>
<protein>
    <recommendedName>
        <fullName evidence="4">cystathionine gamma-lyase</fullName>
        <ecNumber evidence="4">4.4.1.1</ecNumber>
    </recommendedName>
    <alternativeName>
        <fullName evidence="7">Gamma-cystathionase</fullName>
    </alternativeName>
</protein>